<evidence type="ECO:0000313" key="2">
    <source>
        <dbReference type="Proteomes" id="UP001186974"/>
    </source>
</evidence>
<gene>
    <name evidence="1" type="ORF">LTS18_008981</name>
</gene>
<reference evidence="1" key="1">
    <citation type="submission" date="2024-09" db="EMBL/GenBank/DDBJ databases">
        <title>Black Yeasts Isolated from many extreme environments.</title>
        <authorList>
            <person name="Coleine C."/>
            <person name="Stajich J.E."/>
            <person name="Selbmann L."/>
        </authorList>
    </citation>
    <scope>NUCLEOTIDE SEQUENCE</scope>
    <source>
        <strain evidence="1">CCFEE 5737</strain>
    </source>
</reference>
<name>A0ACC3D133_9PEZI</name>
<dbReference type="Proteomes" id="UP001186974">
    <property type="component" value="Unassembled WGS sequence"/>
</dbReference>
<feature type="non-terminal residue" evidence="1">
    <location>
        <position position="121"/>
    </location>
</feature>
<comment type="caution">
    <text evidence="1">The sequence shown here is derived from an EMBL/GenBank/DDBJ whole genome shotgun (WGS) entry which is preliminary data.</text>
</comment>
<evidence type="ECO:0000313" key="1">
    <source>
        <dbReference type="EMBL" id="KAK3060243.1"/>
    </source>
</evidence>
<sequence>MAPSAIPVASLVGSQTMLAESTRPSKRLKMNQPRLQVDDVADEEEPAAIPSHTLSIKPSGNAYTASINSKASAGGFAQLPDEVLISMLESFEARTLLLLGQTCRALYAFSRAEELWRALFV</sequence>
<keyword evidence="2" id="KW-1185">Reference proteome</keyword>
<accession>A0ACC3D133</accession>
<dbReference type="EMBL" id="JAWDJW010008733">
    <property type="protein sequence ID" value="KAK3060243.1"/>
    <property type="molecule type" value="Genomic_DNA"/>
</dbReference>
<protein>
    <submittedName>
        <fullName evidence="1">Uncharacterized protein</fullName>
    </submittedName>
</protein>
<proteinExistence type="predicted"/>
<organism evidence="1 2">
    <name type="scientific">Coniosporium uncinatum</name>
    <dbReference type="NCBI Taxonomy" id="93489"/>
    <lineage>
        <taxon>Eukaryota</taxon>
        <taxon>Fungi</taxon>
        <taxon>Dikarya</taxon>
        <taxon>Ascomycota</taxon>
        <taxon>Pezizomycotina</taxon>
        <taxon>Dothideomycetes</taxon>
        <taxon>Dothideomycetes incertae sedis</taxon>
        <taxon>Coniosporium</taxon>
    </lineage>
</organism>